<protein>
    <submittedName>
        <fullName evidence="2">Uncharacterized protein</fullName>
    </submittedName>
</protein>
<evidence type="ECO:0000256" key="1">
    <source>
        <dbReference type="SAM" id="Phobius"/>
    </source>
</evidence>
<keyword evidence="1" id="KW-0812">Transmembrane</keyword>
<organism evidence="2 3">
    <name type="scientific">Halalkalibacter okhensis</name>
    <dbReference type="NCBI Taxonomy" id="333138"/>
    <lineage>
        <taxon>Bacteria</taxon>
        <taxon>Bacillati</taxon>
        <taxon>Bacillota</taxon>
        <taxon>Bacilli</taxon>
        <taxon>Bacillales</taxon>
        <taxon>Bacillaceae</taxon>
        <taxon>Halalkalibacter</taxon>
    </lineage>
</organism>
<gene>
    <name evidence="2" type="ORF">LQ50_02395</name>
</gene>
<proteinExistence type="predicted"/>
<dbReference type="EMBL" id="JRJU01000002">
    <property type="protein sequence ID" value="KHF41578.1"/>
    <property type="molecule type" value="Genomic_DNA"/>
</dbReference>
<keyword evidence="1" id="KW-0472">Membrane</keyword>
<sequence length="62" mass="7170">MVPISPNAIFRLALILNFFAVFLNLFRDKIGLKSVLITYIISILIAILGFYKLREEKKNKDI</sequence>
<evidence type="ECO:0000313" key="3">
    <source>
        <dbReference type="Proteomes" id="UP000030832"/>
    </source>
</evidence>
<feature type="transmembrane region" description="Helical" evidence="1">
    <location>
        <begin position="32"/>
        <end position="51"/>
    </location>
</feature>
<keyword evidence="3" id="KW-1185">Reference proteome</keyword>
<keyword evidence="1" id="KW-1133">Transmembrane helix</keyword>
<feature type="transmembrane region" description="Helical" evidence="1">
    <location>
        <begin position="9"/>
        <end position="26"/>
    </location>
</feature>
<dbReference type="Proteomes" id="UP000030832">
    <property type="component" value="Unassembled WGS sequence"/>
</dbReference>
<comment type="caution">
    <text evidence="2">The sequence shown here is derived from an EMBL/GenBank/DDBJ whole genome shotgun (WGS) entry which is preliminary data.</text>
</comment>
<evidence type="ECO:0000313" key="2">
    <source>
        <dbReference type="EMBL" id="KHF41578.1"/>
    </source>
</evidence>
<reference evidence="2 3" key="1">
    <citation type="submission" date="2014-09" db="EMBL/GenBank/DDBJ databases">
        <title>Genome sequencing and annotation of Bacillus Okhensis strain Kh10-101T.</title>
        <authorList>
            <person name="Prakash J.S."/>
        </authorList>
    </citation>
    <scope>NUCLEOTIDE SEQUENCE [LARGE SCALE GENOMIC DNA]</scope>
    <source>
        <strain evidence="3">Kh10-101T</strain>
    </source>
</reference>
<name>A0A0B0IG55_9BACI</name>
<dbReference type="AlphaFoldDB" id="A0A0B0IG55"/>
<accession>A0A0B0IG55</accession>